<dbReference type="PANTHER" id="PTHR34595">
    <property type="entry name" value="BLR5612 PROTEIN"/>
    <property type="match status" value="1"/>
</dbReference>
<gene>
    <name evidence="2" type="ORF">SAMN06295937_101831</name>
</gene>
<keyword evidence="3" id="KW-1185">Reference proteome</keyword>
<evidence type="ECO:0000313" key="2">
    <source>
        <dbReference type="EMBL" id="SKB78065.1"/>
    </source>
</evidence>
<dbReference type="InterPro" id="IPR051680">
    <property type="entry name" value="ATP-dep_Glu-Cys_Ligase-2"/>
</dbReference>
<dbReference type="EMBL" id="FUYP01000018">
    <property type="protein sequence ID" value="SKB78065.1"/>
    <property type="molecule type" value="Genomic_DNA"/>
</dbReference>
<sequence length="316" mass="35356">MAIMLGKTAGSLFWMARYLERSENNARLIDAGFRIALTRSATAPAEWKSVLETAGVVHAYEAANAEFTSSRVIDFLLRDPANPSSILSTVKQARDNARTARTHLTREMWEAVNTGWMTLVALLKRPVREDDLPDVLATIRRQNGQVRGALTGTMLRNDGFDFAELGTFLERADNTARILDVKYYLLLPSVAHIGSSIDNVQWETILRSVSALRAYRWLYGAEISALKIAEFLILYAQMPRSLAFCCEHMAGHLGRIQHLYGEETEAGRMATALCRDRLAGPIQSIFDGGLHEYLRGFLAANAALARQIELDYRFVE</sequence>
<organism evidence="2 3">
    <name type="scientific">Sphingopyxis flava</name>
    <dbReference type="NCBI Taxonomy" id="1507287"/>
    <lineage>
        <taxon>Bacteria</taxon>
        <taxon>Pseudomonadati</taxon>
        <taxon>Pseudomonadota</taxon>
        <taxon>Alphaproteobacteria</taxon>
        <taxon>Sphingomonadales</taxon>
        <taxon>Sphingomonadaceae</taxon>
        <taxon>Sphingopyxis</taxon>
    </lineage>
</organism>
<dbReference type="Pfam" id="PF04168">
    <property type="entry name" value="Alpha-E"/>
    <property type="match status" value="1"/>
</dbReference>
<accession>A0A1T5E2C6</accession>
<dbReference type="InterPro" id="IPR007296">
    <property type="entry name" value="DUF403"/>
</dbReference>
<dbReference type="PANTHER" id="PTHR34595:SF7">
    <property type="entry name" value="SLL1039 PROTEIN"/>
    <property type="match status" value="1"/>
</dbReference>
<protein>
    <submittedName>
        <fullName evidence="2">Uncharacterized conserved protein, Alpha-E superfamily</fullName>
    </submittedName>
</protein>
<name>A0A1T5E2C6_9SPHN</name>
<dbReference type="Proteomes" id="UP000190044">
    <property type="component" value="Unassembled WGS sequence"/>
</dbReference>
<dbReference type="AlphaFoldDB" id="A0A1T5E2C6"/>
<feature type="domain" description="DUF403" evidence="1">
    <location>
        <begin position="4"/>
        <end position="312"/>
    </location>
</feature>
<proteinExistence type="predicted"/>
<reference evidence="3" key="1">
    <citation type="submission" date="2017-02" db="EMBL/GenBank/DDBJ databases">
        <authorList>
            <person name="Varghese N."/>
            <person name="Submissions S."/>
        </authorList>
    </citation>
    <scope>NUCLEOTIDE SEQUENCE [LARGE SCALE GENOMIC DNA]</scope>
    <source>
        <strain evidence="3">R11H</strain>
    </source>
</reference>
<evidence type="ECO:0000313" key="3">
    <source>
        <dbReference type="Proteomes" id="UP000190044"/>
    </source>
</evidence>
<evidence type="ECO:0000259" key="1">
    <source>
        <dbReference type="Pfam" id="PF04168"/>
    </source>
</evidence>